<keyword evidence="3" id="KW-1185">Reference proteome</keyword>
<evidence type="ECO:0000259" key="1">
    <source>
        <dbReference type="Pfam" id="PF01928"/>
    </source>
</evidence>
<reference evidence="2 3" key="1">
    <citation type="submission" date="2019-07" db="EMBL/GenBank/DDBJ databases">
        <title>Whole genome shotgun sequence of Microvirga aerophila NBRC 106136.</title>
        <authorList>
            <person name="Hosoyama A."/>
            <person name="Uohara A."/>
            <person name="Ohji S."/>
            <person name="Ichikawa N."/>
        </authorList>
    </citation>
    <scope>NUCLEOTIDE SEQUENCE [LARGE SCALE GENOMIC DNA]</scope>
    <source>
        <strain evidence="2 3">NBRC 106136</strain>
    </source>
</reference>
<sequence>MIKPASAIPSVPIVETPTANSGRQDIEIKFRTDRDGLMRAQASQVLAVVSAPCTETVCSAYFDTASGDLRKNGIVLRIRRTGRAKPILGVKVAQAYDDLLPRKEVEVHMPDMQPDLSLFDEATAIELSALVGDRPLAAQFETTIIDGRSWSSEAGPRSKWLLTTGSMSSPIRECR</sequence>
<organism evidence="2 3">
    <name type="scientific">Microvirga aerophila</name>
    <dbReference type="NCBI Taxonomy" id="670291"/>
    <lineage>
        <taxon>Bacteria</taxon>
        <taxon>Pseudomonadati</taxon>
        <taxon>Pseudomonadota</taxon>
        <taxon>Alphaproteobacteria</taxon>
        <taxon>Hyphomicrobiales</taxon>
        <taxon>Methylobacteriaceae</taxon>
        <taxon>Microvirga</taxon>
    </lineage>
</organism>
<evidence type="ECO:0000313" key="3">
    <source>
        <dbReference type="Proteomes" id="UP000321085"/>
    </source>
</evidence>
<name>A0A512BPD2_9HYPH</name>
<accession>A0A512BPD2</accession>
<dbReference type="Proteomes" id="UP000321085">
    <property type="component" value="Unassembled WGS sequence"/>
</dbReference>
<dbReference type="RefSeq" id="WP_162815541.1">
    <property type="nucleotide sequence ID" value="NZ_BJYU01000016.1"/>
</dbReference>
<feature type="domain" description="CYTH" evidence="1">
    <location>
        <begin position="25"/>
        <end position="128"/>
    </location>
</feature>
<dbReference type="EMBL" id="BJYU01000016">
    <property type="protein sequence ID" value="GEO13818.1"/>
    <property type="molecule type" value="Genomic_DNA"/>
</dbReference>
<dbReference type="InterPro" id="IPR033469">
    <property type="entry name" value="CYTH-like_dom_sf"/>
</dbReference>
<protein>
    <recommendedName>
        <fullName evidence="1">CYTH domain-containing protein</fullName>
    </recommendedName>
</protein>
<dbReference type="AlphaFoldDB" id="A0A512BPD2"/>
<gene>
    <name evidence="2" type="ORF">MAE02_15140</name>
</gene>
<proteinExistence type="predicted"/>
<dbReference type="Pfam" id="PF01928">
    <property type="entry name" value="CYTH"/>
    <property type="match status" value="1"/>
</dbReference>
<dbReference type="InterPro" id="IPR023577">
    <property type="entry name" value="CYTH_domain"/>
</dbReference>
<dbReference type="SUPFAM" id="SSF55154">
    <property type="entry name" value="CYTH-like phosphatases"/>
    <property type="match status" value="1"/>
</dbReference>
<dbReference type="Gene3D" id="2.40.320.10">
    <property type="entry name" value="Hypothetical Protein Pfu-838710-001"/>
    <property type="match status" value="1"/>
</dbReference>
<evidence type="ECO:0000313" key="2">
    <source>
        <dbReference type="EMBL" id="GEO13818.1"/>
    </source>
</evidence>
<comment type="caution">
    <text evidence="2">The sequence shown here is derived from an EMBL/GenBank/DDBJ whole genome shotgun (WGS) entry which is preliminary data.</text>
</comment>